<dbReference type="Gene3D" id="1.10.150.130">
    <property type="match status" value="1"/>
</dbReference>
<evidence type="ECO:0000259" key="12">
    <source>
        <dbReference type="PROSITE" id="PS51898"/>
    </source>
</evidence>
<evidence type="ECO:0000256" key="1">
    <source>
        <dbReference type="ARBA" id="ARBA00004496"/>
    </source>
</evidence>
<evidence type="ECO:0000256" key="8">
    <source>
        <dbReference type="ARBA" id="ARBA00023172"/>
    </source>
</evidence>
<keyword evidence="5 10" id="KW-0159">Chromosome partition</keyword>
<dbReference type="RefSeq" id="WP_090927905.1">
    <property type="nucleotide sequence ID" value="NZ_FOTY01000026.1"/>
</dbReference>
<proteinExistence type="inferred from homology"/>
<evidence type="ECO:0000256" key="9">
    <source>
        <dbReference type="ARBA" id="ARBA00023306"/>
    </source>
</evidence>
<dbReference type="InterPro" id="IPR010998">
    <property type="entry name" value="Integrase_recombinase_N"/>
</dbReference>
<keyword evidence="7 10" id="KW-0238">DNA-binding</keyword>
<dbReference type="GO" id="GO:0051301">
    <property type="term" value="P:cell division"/>
    <property type="evidence" value="ECO:0007669"/>
    <property type="project" value="UniProtKB-UniRule"/>
</dbReference>
<dbReference type="InterPro" id="IPR011010">
    <property type="entry name" value="DNA_brk_join_enz"/>
</dbReference>
<feature type="active site" evidence="10">
    <location>
        <position position="247"/>
    </location>
</feature>
<comment type="subcellular location">
    <subcellularLocation>
        <location evidence="1 10">Cytoplasm</location>
    </subcellularLocation>
</comment>
<dbReference type="PROSITE" id="PS51898">
    <property type="entry name" value="TYR_RECOMBINASE"/>
    <property type="match status" value="1"/>
</dbReference>
<sequence length="306" mass="35580">MKEEWKYWNNAFLQYLQVEKNASSLTIDAYQKDLEDYFYFLQMEGIQNPLDVNMNVARLYLTRLFDEQYGRSSAARKISVLRTFYRYLKKEGQMETDPFASSSLPKKQKKLPRFLYEQELEALLDSFDTAKDLDQRDLAIFELLYATGLRVSEMCRLKEQHLDEDLGTILVHGKGGRERYVPVGSFAMEALDHYRRHGRKRLVQKNSGETSVLFLNHRGTPLTDRGIRYIVNKRVKDVSATLQLSPHDLRHTFATHLLNQGADLRSVQQLLGHANLSTTQIYTHVTKDRLQDVYNNAHPRSEKNGG</sequence>
<feature type="active site" evidence="10">
    <location>
        <position position="150"/>
    </location>
</feature>
<dbReference type="InterPro" id="IPR011931">
    <property type="entry name" value="Recomb_XerC"/>
</dbReference>
<dbReference type="Pfam" id="PF00589">
    <property type="entry name" value="Phage_integrase"/>
    <property type="match status" value="1"/>
</dbReference>
<gene>
    <name evidence="10" type="primary">xerC</name>
    <name evidence="14" type="ORF">SAMN04488054_12632</name>
</gene>
<dbReference type="CDD" id="cd00798">
    <property type="entry name" value="INT_XerDC_C"/>
    <property type="match status" value="1"/>
</dbReference>
<dbReference type="GO" id="GO:0005737">
    <property type="term" value="C:cytoplasm"/>
    <property type="evidence" value="ECO:0007669"/>
    <property type="project" value="UniProtKB-SubCell"/>
</dbReference>
<dbReference type="GO" id="GO:0009037">
    <property type="term" value="F:tyrosine-based site-specific recombinase activity"/>
    <property type="evidence" value="ECO:0007669"/>
    <property type="project" value="UniProtKB-UniRule"/>
</dbReference>
<dbReference type="OrthoDB" id="9801717at2"/>
<evidence type="ECO:0000256" key="10">
    <source>
        <dbReference type="HAMAP-Rule" id="MF_01808"/>
    </source>
</evidence>
<evidence type="ECO:0000313" key="14">
    <source>
        <dbReference type="EMBL" id="SFM27091.1"/>
    </source>
</evidence>
<dbReference type="NCBIfam" id="TIGR02224">
    <property type="entry name" value="recomb_XerC"/>
    <property type="match status" value="1"/>
</dbReference>
<dbReference type="NCBIfam" id="NF001399">
    <property type="entry name" value="PRK00283.1"/>
    <property type="match status" value="1"/>
</dbReference>
<dbReference type="GO" id="GO:0003677">
    <property type="term" value="F:DNA binding"/>
    <property type="evidence" value="ECO:0007669"/>
    <property type="project" value="UniProtKB-UniRule"/>
</dbReference>
<evidence type="ECO:0000256" key="3">
    <source>
        <dbReference type="ARBA" id="ARBA00022490"/>
    </source>
</evidence>
<dbReference type="SUPFAM" id="SSF56349">
    <property type="entry name" value="DNA breaking-rejoining enzymes"/>
    <property type="match status" value="1"/>
</dbReference>
<feature type="active site" evidence="10">
    <location>
        <position position="273"/>
    </location>
</feature>
<evidence type="ECO:0000256" key="2">
    <source>
        <dbReference type="ARBA" id="ARBA00006657"/>
    </source>
</evidence>
<comment type="subunit">
    <text evidence="10">Forms a cyclic heterotetrameric complex composed of two molecules of XerC and two molecules of XerD.</text>
</comment>
<feature type="domain" description="Core-binding (CB)" evidence="13">
    <location>
        <begin position="3"/>
        <end position="89"/>
    </location>
</feature>
<evidence type="ECO:0000256" key="7">
    <source>
        <dbReference type="ARBA" id="ARBA00023125"/>
    </source>
</evidence>
<name>A0A1I4PH28_9BACI</name>
<keyword evidence="15" id="KW-1185">Reference proteome</keyword>
<feature type="active site" evidence="10">
    <location>
        <position position="250"/>
    </location>
</feature>
<keyword evidence="6 10" id="KW-0229">DNA integration</keyword>
<dbReference type="InterPro" id="IPR013762">
    <property type="entry name" value="Integrase-like_cat_sf"/>
</dbReference>
<evidence type="ECO:0000256" key="4">
    <source>
        <dbReference type="ARBA" id="ARBA00022618"/>
    </source>
</evidence>
<dbReference type="PANTHER" id="PTHR30349:SF77">
    <property type="entry name" value="TYROSINE RECOMBINASE XERC"/>
    <property type="match status" value="1"/>
</dbReference>
<dbReference type="STRING" id="266892.SAMN04488054_12632"/>
<dbReference type="PANTHER" id="PTHR30349">
    <property type="entry name" value="PHAGE INTEGRASE-RELATED"/>
    <property type="match status" value="1"/>
</dbReference>
<comment type="similarity">
    <text evidence="2 10">Belongs to the 'phage' integrase family. XerC subfamily.</text>
</comment>
<accession>A0A1I4PH28</accession>
<evidence type="ECO:0000259" key="13">
    <source>
        <dbReference type="PROSITE" id="PS51900"/>
    </source>
</evidence>
<keyword evidence="8 10" id="KW-0233">DNA recombination</keyword>
<keyword evidence="9 10" id="KW-0131">Cell cycle</keyword>
<evidence type="ECO:0000256" key="5">
    <source>
        <dbReference type="ARBA" id="ARBA00022829"/>
    </source>
</evidence>
<reference evidence="14 15" key="1">
    <citation type="submission" date="2016-10" db="EMBL/GenBank/DDBJ databases">
        <authorList>
            <person name="de Groot N.N."/>
        </authorList>
    </citation>
    <scope>NUCLEOTIDE SEQUENCE [LARGE SCALE GENOMIC DNA]</scope>
    <source>
        <strain evidence="14 15">CGMCC 1.6134</strain>
    </source>
</reference>
<dbReference type="InterPro" id="IPR004107">
    <property type="entry name" value="Integrase_SAM-like_N"/>
</dbReference>
<dbReference type="PROSITE" id="PS51900">
    <property type="entry name" value="CB"/>
    <property type="match status" value="1"/>
</dbReference>
<dbReference type="GO" id="GO:0007059">
    <property type="term" value="P:chromosome segregation"/>
    <property type="evidence" value="ECO:0007669"/>
    <property type="project" value="UniProtKB-UniRule"/>
</dbReference>
<protein>
    <recommendedName>
        <fullName evidence="10 11">Tyrosine recombinase XerC</fullName>
    </recommendedName>
</protein>
<dbReference type="NCBIfam" id="NF040815">
    <property type="entry name" value="recomb_XerA_Arch"/>
    <property type="match status" value="1"/>
</dbReference>
<dbReference type="HAMAP" id="MF_01808">
    <property type="entry name" value="Recomb_XerC_XerD"/>
    <property type="match status" value="1"/>
</dbReference>
<evidence type="ECO:0000256" key="11">
    <source>
        <dbReference type="NCBIfam" id="TIGR02224"/>
    </source>
</evidence>
<feature type="active site" description="O-(3'-phospho-DNA)-tyrosine intermediate" evidence="10">
    <location>
        <position position="282"/>
    </location>
</feature>
<dbReference type="InterPro" id="IPR050090">
    <property type="entry name" value="Tyrosine_recombinase_XerCD"/>
</dbReference>
<dbReference type="Pfam" id="PF02899">
    <property type="entry name" value="Phage_int_SAM_1"/>
    <property type="match status" value="1"/>
</dbReference>
<dbReference type="GO" id="GO:0006313">
    <property type="term" value="P:DNA transposition"/>
    <property type="evidence" value="ECO:0007669"/>
    <property type="project" value="UniProtKB-UniRule"/>
</dbReference>
<dbReference type="EMBL" id="FOTY01000026">
    <property type="protein sequence ID" value="SFM27091.1"/>
    <property type="molecule type" value="Genomic_DNA"/>
</dbReference>
<feature type="active site" evidence="10">
    <location>
        <position position="174"/>
    </location>
</feature>
<dbReference type="Proteomes" id="UP000199668">
    <property type="component" value="Unassembled WGS sequence"/>
</dbReference>
<dbReference type="Gene3D" id="1.10.443.10">
    <property type="entry name" value="Intergrase catalytic core"/>
    <property type="match status" value="1"/>
</dbReference>
<evidence type="ECO:0000313" key="15">
    <source>
        <dbReference type="Proteomes" id="UP000199668"/>
    </source>
</evidence>
<keyword evidence="3 10" id="KW-0963">Cytoplasm</keyword>
<dbReference type="InterPro" id="IPR002104">
    <property type="entry name" value="Integrase_catalytic"/>
</dbReference>
<dbReference type="AlphaFoldDB" id="A0A1I4PH28"/>
<keyword evidence="4 10" id="KW-0132">Cell division</keyword>
<feature type="domain" description="Tyr recombinase" evidence="12">
    <location>
        <begin position="110"/>
        <end position="295"/>
    </location>
</feature>
<organism evidence="14 15">
    <name type="scientific">Salibacterium qingdaonense</name>
    <dbReference type="NCBI Taxonomy" id="266892"/>
    <lineage>
        <taxon>Bacteria</taxon>
        <taxon>Bacillati</taxon>
        <taxon>Bacillota</taxon>
        <taxon>Bacilli</taxon>
        <taxon>Bacillales</taxon>
        <taxon>Bacillaceae</taxon>
    </lineage>
</organism>
<dbReference type="InterPro" id="IPR044068">
    <property type="entry name" value="CB"/>
</dbReference>
<dbReference type="InterPro" id="IPR023009">
    <property type="entry name" value="Tyrosine_recombinase_XerC/XerD"/>
</dbReference>
<comment type="function">
    <text evidence="10">Site-specific tyrosine recombinase, which acts by catalyzing the cutting and rejoining of the recombining DNA molecules. The XerC-XerD complex is essential to convert dimers of the bacterial chromosome into monomers to permit their segregation at cell division. It also contributes to the segregational stability of plasmids.</text>
</comment>
<evidence type="ECO:0000256" key="6">
    <source>
        <dbReference type="ARBA" id="ARBA00022908"/>
    </source>
</evidence>